<feature type="domain" description="Heme-copper oxidase subunit III family profile" evidence="8">
    <location>
        <begin position="18"/>
        <end position="193"/>
    </location>
</feature>
<keyword evidence="5 7" id="KW-1133">Transmembrane helix</keyword>
<keyword evidence="3" id="KW-1003">Cell membrane</keyword>
<dbReference type="GO" id="GO:0004129">
    <property type="term" value="F:cytochrome-c oxidase activity"/>
    <property type="evidence" value="ECO:0007669"/>
    <property type="project" value="InterPro"/>
</dbReference>
<dbReference type="PROSITE" id="PS50253">
    <property type="entry name" value="COX3"/>
    <property type="match status" value="1"/>
</dbReference>
<evidence type="ECO:0000259" key="8">
    <source>
        <dbReference type="PROSITE" id="PS50253"/>
    </source>
</evidence>
<feature type="transmembrane region" description="Helical" evidence="7">
    <location>
        <begin position="21"/>
        <end position="42"/>
    </location>
</feature>
<dbReference type="InterPro" id="IPR035973">
    <property type="entry name" value="Cyt_c_oxidase_su3-like_sf"/>
</dbReference>
<accession>A0A382H2P1</accession>
<proteinExistence type="inferred from homology"/>
<keyword evidence="4 7" id="KW-0812">Transmembrane</keyword>
<evidence type="ECO:0000256" key="1">
    <source>
        <dbReference type="ARBA" id="ARBA00004651"/>
    </source>
</evidence>
<dbReference type="GO" id="GO:0019646">
    <property type="term" value="P:aerobic electron transport chain"/>
    <property type="evidence" value="ECO:0007669"/>
    <property type="project" value="InterPro"/>
</dbReference>
<sequence length="193" mass="21147">MSEALAIKDPFGKATTGKLGMWLFIIMDGLSFGGLLIGGAALRAAAPSWPNPGEMLNIPLTGFNTFLLICTSFTMVMALNSLEKGSQSGLKKYLALTMAGGLVFLGIQVYEYYHFILDGFIPSTSIYAAVFYATTCFHGLHVLSGVIYIACILYAANQGRYSANDTDHVEILGIFWHFVDLIWIFVFTVIYLI</sequence>
<dbReference type="SUPFAM" id="SSF81452">
    <property type="entry name" value="Cytochrome c oxidase subunit III-like"/>
    <property type="match status" value="1"/>
</dbReference>
<dbReference type="EMBL" id="UINC01058848">
    <property type="protein sequence ID" value="SVB81586.1"/>
    <property type="molecule type" value="Genomic_DNA"/>
</dbReference>
<evidence type="ECO:0000256" key="5">
    <source>
        <dbReference type="ARBA" id="ARBA00022989"/>
    </source>
</evidence>
<dbReference type="InterPro" id="IPR013833">
    <property type="entry name" value="Cyt_c_oxidase_su3_a-hlx"/>
</dbReference>
<dbReference type="GO" id="GO:0005886">
    <property type="term" value="C:plasma membrane"/>
    <property type="evidence" value="ECO:0007669"/>
    <property type="project" value="UniProtKB-SubCell"/>
</dbReference>
<evidence type="ECO:0000256" key="6">
    <source>
        <dbReference type="ARBA" id="ARBA00023136"/>
    </source>
</evidence>
<name>A0A382H2P1_9ZZZZ</name>
<dbReference type="Pfam" id="PF00510">
    <property type="entry name" value="COX3"/>
    <property type="match status" value="1"/>
</dbReference>
<reference evidence="9" key="1">
    <citation type="submission" date="2018-05" db="EMBL/GenBank/DDBJ databases">
        <authorList>
            <person name="Lanie J.A."/>
            <person name="Ng W.-L."/>
            <person name="Kazmierczak K.M."/>
            <person name="Andrzejewski T.M."/>
            <person name="Davidsen T.M."/>
            <person name="Wayne K.J."/>
            <person name="Tettelin H."/>
            <person name="Glass J.I."/>
            <person name="Rusch D."/>
            <person name="Podicherti R."/>
            <person name="Tsui H.-C.T."/>
            <person name="Winkler M.E."/>
        </authorList>
    </citation>
    <scope>NUCLEOTIDE SEQUENCE</scope>
</reference>
<dbReference type="Gene3D" id="1.20.120.80">
    <property type="entry name" value="Cytochrome c oxidase, subunit III, four-helix bundle"/>
    <property type="match status" value="1"/>
</dbReference>
<gene>
    <name evidence="9" type="ORF">METZ01_LOCUS234440</name>
</gene>
<evidence type="ECO:0000256" key="2">
    <source>
        <dbReference type="ARBA" id="ARBA00010581"/>
    </source>
</evidence>
<protein>
    <recommendedName>
        <fullName evidence="8">Heme-copper oxidase subunit III family profile domain-containing protein</fullName>
    </recommendedName>
</protein>
<evidence type="ECO:0000256" key="4">
    <source>
        <dbReference type="ARBA" id="ARBA00022692"/>
    </source>
</evidence>
<feature type="transmembrane region" description="Helical" evidence="7">
    <location>
        <begin position="130"/>
        <end position="156"/>
    </location>
</feature>
<organism evidence="9">
    <name type="scientific">marine metagenome</name>
    <dbReference type="NCBI Taxonomy" id="408172"/>
    <lineage>
        <taxon>unclassified sequences</taxon>
        <taxon>metagenomes</taxon>
        <taxon>ecological metagenomes</taxon>
    </lineage>
</organism>
<dbReference type="InterPro" id="IPR024791">
    <property type="entry name" value="Cyt_c/ubiquinol_Oxase_su3"/>
</dbReference>
<dbReference type="FunFam" id="1.20.120.80:FF:000001">
    <property type="entry name" value="Cytochrome (Ubi)quinol oxidase subunit III"/>
    <property type="match status" value="1"/>
</dbReference>
<evidence type="ECO:0000256" key="7">
    <source>
        <dbReference type="SAM" id="Phobius"/>
    </source>
</evidence>
<keyword evidence="6 7" id="KW-0472">Membrane</keyword>
<feature type="transmembrane region" description="Helical" evidence="7">
    <location>
        <begin position="62"/>
        <end position="81"/>
    </location>
</feature>
<evidence type="ECO:0000313" key="9">
    <source>
        <dbReference type="EMBL" id="SVB81586.1"/>
    </source>
</evidence>
<feature type="transmembrane region" description="Helical" evidence="7">
    <location>
        <begin position="168"/>
        <end position="192"/>
    </location>
</feature>
<feature type="transmembrane region" description="Helical" evidence="7">
    <location>
        <begin position="93"/>
        <end position="110"/>
    </location>
</feature>
<evidence type="ECO:0000256" key="3">
    <source>
        <dbReference type="ARBA" id="ARBA00022475"/>
    </source>
</evidence>
<comment type="similarity">
    <text evidence="2">Belongs to the cytochrome c oxidase subunit 3 family.</text>
</comment>
<dbReference type="InterPro" id="IPR000298">
    <property type="entry name" value="Cyt_c_oxidase-like_su3"/>
</dbReference>
<dbReference type="PANTHER" id="PTHR11403">
    <property type="entry name" value="CYTOCHROME C OXIDASE SUBUNIT III"/>
    <property type="match status" value="1"/>
</dbReference>
<dbReference type="CDD" id="cd00386">
    <property type="entry name" value="Heme_Cu_Oxidase_III_like"/>
    <property type="match status" value="1"/>
</dbReference>
<comment type="subcellular location">
    <subcellularLocation>
        <location evidence="1">Cell membrane</location>
        <topology evidence="1">Multi-pass membrane protein</topology>
    </subcellularLocation>
</comment>
<dbReference type="PANTHER" id="PTHR11403:SF2">
    <property type="entry name" value="CYTOCHROME BO(3) UBIQUINOL OXIDASE SUBUNIT 3"/>
    <property type="match status" value="1"/>
</dbReference>
<dbReference type="AlphaFoldDB" id="A0A382H2P1"/>